<sequence>MSANLLETQIIQLLATTCELAPDQLQAGLTIEELGLDSLDVLKLTYAVEKHFAVNLSAYSFNDISSIGRLAQILREHLGTVQAQP</sequence>
<protein>
    <submittedName>
        <fullName evidence="2">Acyl carrier protein</fullName>
    </submittedName>
</protein>
<dbReference type="Pfam" id="PF00550">
    <property type="entry name" value="PP-binding"/>
    <property type="match status" value="1"/>
</dbReference>
<organism evidence="2 3">
    <name type="scientific">Pseudomonas oryziphila</name>
    <dbReference type="NCBI Taxonomy" id="2894079"/>
    <lineage>
        <taxon>Bacteria</taxon>
        <taxon>Pseudomonadati</taxon>
        <taxon>Pseudomonadota</taxon>
        <taxon>Gammaproteobacteria</taxon>
        <taxon>Pseudomonadales</taxon>
        <taxon>Pseudomonadaceae</taxon>
        <taxon>Pseudomonas</taxon>
    </lineage>
</organism>
<dbReference type="InterPro" id="IPR009081">
    <property type="entry name" value="PP-bd_ACP"/>
</dbReference>
<keyword evidence="3" id="KW-1185">Reference proteome</keyword>
<dbReference type="InterPro" id="IPR036736">
    <property type="entry name" value="ACP-like_sf"/>
</dbReference>
<dbReference type="EMBL" id="CP034337">
    <property type="protein sequence ID" value="AZL73739.1"/>
    <property type="molecule type" value="Genomic_DNA"/>
</dbReference>
<dbReference type="Proteomes" id="UP000272622">
    <property type="component" value="Chromosome"/>
</dbReference>
<gene>
    <name evidence="2" type="ORF">EI693_11860</name>
</gene>
<feature type="domain" description="Carrier" evidence="1">
    <location>
        <begin position="4"/>
        <end position="78"/>
    </location>
</feature>
<proteinExistence type="predicted"/>
<name>A0ABN5TIG1_9PSED</name>
<dbReference type="Gene3D" id="1.10.1200.10">
    <property type="entry name" value="ACP-like"/>
    <property type="match status" value="1"/>
</dbReference>
<dbReference type="SUPFAM" id="SSF47336">
    <property type="entry name" value="ACP-like"/>
    <property type="match status" value="1"/>
</dbReference>
<evidence type="ECO:0000313" key="3">
    <source>
        <dbReference type="Proteomes" id="UP000272622"/>
    </source>
</evidence>
<dbReference type="RefSeq" id="WP_125463857.1">
    <property type="nucleotide sequence ID" value="NZ_CP034337.1"/>
</dbReference>
<accession>A0ABN5TIG1</accession>
<dbReference type="PROSITE" id="PS50075">
    <property type="entry name" value="CARRIER"/>
    <property type="match status" value="1"/>
</dbReference>
<evidence type="ECO:0000259" key="1">
    <source>
        <dbReference type="PROSITE" id="PS50075"/>
    </source>
</evidence>
<reference evidence="2 3" key="1">
    <citation type="submission" date="2018-12" db="EMBL/GenBank/DDBJ databases">
        <authorList>
            <person name="Li S."/>
            <person name="Yang R."/>
            <person name="Chen G."/>
            <person name="Zou L."/>
            <person name="Zhang C."/>
            <person name="Chen Y."/>
            <person name="Liu Z."/>
            <person name="Li Y."/>
            <person name="Yan Y."/>
            <person name="Huang M."/>
            <person name="Chen T."/>
        </authorList>
    </citation>
    <scope>NUCLEOTIDE SEQUENCE [LARGE SCALE GENOMIC DNA]</scope>
    <source>
        <strain evidence="2 3">2014</strain>
    </source>
</reference>
<evidence type="ECO:0000313" key="2">
    <source>
        <dbReference type="EMBL" id="AZL73739.1"/>
    </source>
</evidence>